<dbReference type="Proteomes" id="UP000799770">
    <property type="component" value="Unassembled WGS sequence"/>
</dbReference>
<dbReference type="InterPro" id="IPR029058">
    <property type="entry name" value="AB_hydrolase_fold"/>
</dbReference>
<dbReference type="AlphaFoldDB" id="A0A6A5YJW9"/>
<organism evidence="2 3">
    <name type="scientific">Lophiotrema nucula</name>
    <dbReference type="NCBI Taxonomy" id="690887"/>
    <lineage>
        <taxon>Eukaryota</taxon>
        <taxon>Fungi</taxon>
        <taxon>Dikarya</taxon>
        <taxon>Ascomycota</taxon>
        <taxon>Pezizomycotina</taxon>
        <taxon>Dothideomycetes</taxon>
        <taxon>Pleosporomycetidae</taxon>
        <taxon>Pleosporales</taxon>
        <taxon>Lophiotremataceae</taxon>
        <taxon>Lophiotrema</taxon>
    </lineage>
</organism>
<dbReference type="EMBL" id="ML977362">
    <property type="protein sequence ID" value="KAF2106448.1"/>
    <property type="molecule type" value="Genomic_DNA"/>
</dbReference>
<protein>
    <submittedName>
        <fullName evidence="2">Alpha/Beta hydrolase protein</fullName>
    </submittedName>
</protein>
<name>A0A6A5YJW9_9PLEO</name>
<dbReference type="InterPro" id="IPR052897">
    <property type="entry name" value="Sec-Metab_Biosynth_Hydrolase"/>
</dbReference>
<dbReference type="InterPro" id="IPR000073">
    <property type="entry name" value="AB_hydrolase_1"/>
</dbReference>
<evidence type="ECO:0000259" key="1">
    <source>
        <dbReference type="Pfam" id="PF12697"/>
    </source>
</evidence>
<evidence type="ECO:0000313" key="3">
    <source>
        <dbReference type="Proteomes" id="UP000799770"/>
    </source>
</evidence>
<keyword evidence="2" id="KW-0378">Hydrolase</keyword>
<reference evidence="2" key="1">
    <citation type="journal article" date="2020" name="Stud. Mycol.">
        <title>101 Dothideomycetes genomes: a test case for predicting lifestyles and emergence of pathogens.</title>
        <authorList>
            <person name="Haridas S."/>
            <person name="Albert R."/>
            <person name="Binder M."/>
            <person name="Bloem J."/>
            <person name="Labutti K."/>
            <person name="Salamov A."/>
            <person name="Andreopoulos B."/>
            <person name="Baker S."/>
            <person name="Barry K."/>
            <person name="Bills G."/>
            <person name="Bluhm B."/>
            <person name="Cannon C."/>
            <person name="Castanera R."/>
            <person name="Culley D."/>
            <person name="Daum C."/>
            <person name="Ezra D."/>
            <person name="Gonzalez J."/>
            <person name="Henrissat B."/>
            <person name="Kuo A."/>
            <person name="Liang C."/>
            <person name="Lipzen A."/>
            <person name="Lutzoni F."/>
            <person name="Magnuson J."/>
            <person name="Mondo S."/>
            <person name="Nolan M."/>
            <person name="Ohm R."/>
            <person name="Pangilinan J."/>
            <person name="Park H.-J."/>
            <person name="Ramirez L."/>
            <person name="Alfaro M."/>
            <person name="Sun H."/>
            <person name="Tritt A."/>
            <person name="Yoshinaga Y."/>
            <person name="Zwiers L.-H."/>
            <person name="Turgeon B."/>
            <person name="Goodwin S."/>
            <person name="Spatafora J."/>
            <person name="Crous P."/>
            <person name="Grigoriev I."/>
        </authorList>
    </citation>
    <scope>NUCLEOTIDE SEQUENCE</scope>
    <source>
        <strain evidence="2">CBS 627.86</strain>
    </source>
</reference>
<gene>
    <name evidence="2" type="ORF">BDV96DRAFT_654652</name>
</gene>
<dbReference type="SUPFAM" id="SSF53474">
    <property type="entry name" value="alpha/beta-Hydrolases"/>
    <property type="match status" value="1"/>
</dbReference>
<accession>A0A6A5YJW9</accession>
<dbReference type="PANTHER" id="PTHR37017:SF11">
    <property type="entry name" value="ESTERASE_LIPASE_THIOESTERASE DOMAIN-CONTAINING PROTEIN"/>
    <property type="match status" value="1"/>
</dbReference>
<feature type="domain" description="AB hydrolase-1" evidence="1">
    <location>
        <begin position="7"/>
        <end position="245"/>
    </location>
</feature>
<dbReference type="OrthoDB" id="1263307at2759"/>
<dbReference type="GO" id="GO:0016787">
    <property type="term" value="F:hydrolase activity"/>
    <property type="evidence" value="ECO:0007669"/>
    <property type="project" value="UniProtKB-KW"/>
</dbReference>
<sequence length="270" mass="29353">MPSKPAFVLLPGAWCPSTFYEKLVPRLQDFGYDAYSLDLPSTLENEDTSPPSFYDDAKFVRLKIIELSDHGKTVVVVGNSYGGFLANEAIKGVLQSDRASVGKKGGVLHFVVLASLLPIVGKTVSEHLTGLIPIDLDAPVDWFPSGPAEMSAQAFLNHLPEEEGLKYGGLTRSHSSKSFKDPITYAAYDHIPTTVVIGMDDVALKPEVQEARVDEVIAAGNKHVKKTIIKADHIPQLSHPDEIAQICVNAAQFSKPTQSYSCEDLGEPQH</sequence>
<proteinExistence type="predicted"/>
<dbReference type="Gene3D" id="3.40.50.1820">
    <property type="entry name" value="alpha/beta hydrolase"/>
    <property type="match status" value="1"/>
</dbReference>
<dbReference type="Pfam" id="PF12697">
    <property type="entry name" value="Abhydrolase_6"/>
    <property type="match status" value="1"/>
</dbReference>
<dbReference type="PANTHER" id="PTHR37017">
    <property type="entry name" value="AB HYDROLASE-1 DOMAIN-CONTAINING PROTEIN-RELATED"/>
    <property type="match status" value="1"/>
</dbReference>
<keyword evidence="3" id="KW-1185">Reference proteome</keyword>
<evidence type="ECO:0000313" key="2">
    <source>
        <dbReference type="EMBL" id="KAF2106448.1"/>
    </source>
</evidence>